<name>A0A0E0QNM5_ORYRU</name>
<sequence>MQKTCLLPWKSSSLSCCPLAAEYYVYQNLELRGSLASSTIVKSSSQWTSTVIIGSRSSHHSSTTDHPMARKVGRKVHEVSNDLDSGMALA</sequence>
<accession>A0A0E0QNM5</accession>
<dbReference type="Proteomes" id="UP000008022">
    <property type="component" value="Unassembled WGS sequence"/>
</dbReference>
<feature type="region of interest" description="Disordered" evidence="1">
    <location>
        <begin position="57"/>
        <end position="90"/>
    </location>
</feature>
<dbReference type="Gramene" id="ORUFI09G02680.1">
    <property type="protein sequence ID" value="ORUFI09G02680.1"/>
    <property type="gene ID" value="ORUFI09G02680"/>
</dbReference>
<protein>
    <submittedName>
        <fullName evidence="2">Uncharacterized protein</fullName>
    </submittedName>
</protein>
<dbReference type="EnsemblPlants" id="ORUFI09G02680.1">
    <property type="protein sequence ID" value="ORUFI09G02680.1"/>
    <property type="gene ID" value="ORUFI09G02680"/>
</dbReference>
<organism evidence="2 3">
    <name type="scientific">Oryza rufipogon</name>
    <name type="common">Brownbeard rice</name>
    <name type="synonym">Asian wild rice</name>
    <dbReference type="NCBI Taxonomy" id="4529"/>
    <lineage>
        <taxon>Eukaryota</taxon>
        <taxon>Viridiplantae</taxon>
        <taxon>Streptophyta</taxon>
        <taxon>Embryophyta</taxon>
        <taxon>Tracheophyta</taxon>
        <taxon>Spermatophyta</taxon>
        <taxon>Magnoliopsida</taxon>
        <taxon>Liliopsida</taxon>
        <taxon>Poales</taxon>
        <taxon>Poaceae</taxon>
        <taxon>BOP clade</taxon>
        <taxon>Oryzoideae</taxon>
        <taxon>Oryzeae</taxon>
        <taxon>Oryzinae</taxon>
        <taxon>Oryza</taxon>
    </lineage>
</organism>
<reference evidence="2" key="2">
    <citation type="submission" date="2015-06" db="UniProtKB">
        <authorList>
            <consortium name="EnsemblPlants"/>
        </authorList>
    </citation>
    <scope>IDENTIFICATION</scope>
</reference>
<evidence type="ECO:0000313" key="2">
    <source>
        <dbReference type="EnsemblPlants" id="ORUFI09G02680.1"/>
    </source>
</evidence>
<dbReference type="HOGENOM" id="CLU_2444743_0_0_1"/>
<keyword evidence="3" id="KW-1185">Reference proteome</keyword>
<dbReference type="AlphaFoldDB" id="A0A0E0QNM5"/>
<evidence type="ECO:0000313" key="3">
    <source>
        <dbReference type="Proteomes" id="UP000008022"/>
    </source>
</evidence>
<evidence type="ECO:0000256" key="1">
    <source>
        <dbReference type="SAM" id="MobiDB-lite"/>
    </source>
</evidence>
<reference evidence="3" key="1">
    <citation type="submission" date="2013-06" db="EMBL/GenBank/DDBJ databases">
        <authorList>
            <person name="Zhao Q."/>
        </authorList>
    </citation>
    <scope>NUCLEOTIDE SEQUENCE</scope>
    <source>
        <strain evidence="3">cv. W1943</strain>
    </source>
</reference>
<proteinExistence type="predicted"/>